<dbReference type="Proteomes" id="UP001597090">
    <property type="component" value="Unassembled WGS sequence"/>
</dbReference>
<gene>
    <name evidence="2" type="ORF">ACFQZQ_10765</name>
</gene>
<dbReference type="Gene3D" id="1.25.40.10">
    <property type="entry name" value="Tetratricopeptide repeat domain"/>
    <property type="match status" value="1"/>
</dbReference>
<dbReference type="RefSeq" id="WP_386812790.1">
    <property type="nucleotide sequence ID" value="NZ_JBHTIH010000004.1"/>
</dbReference>
<feature type="signal peptide" evidence="1">
    <location>
        <begin position="1"/>
        <end position="23"/>
    </location>
</feature>
<keyword evidence="3" id="KW-1185">Reference proteome</keyword>
<comment type="caution">
    <text evidence="2">The sequence shown here is derived from an EMBL/GenBank/DDBJ whole genome shotgun (WGS) entry which is preliminary data.</text>
</comment>
<keyword evidence="1" id="KW-0732">Signal</keyword>
<name>A0ABW2YNK8_9GAMM</name>
<accession>A0ABW2YNK8</accession>
<dbReference type="InterPro" id="IPR011990">
    <property type="entry name" value="TPR-like_helical_dom_sf"/>
</dbReference>
<proteinExistence type="predicted"/>
<sequence>MHFRPIVLAAALAAALAASGAHAQAAASTALPKPAEFYFDADANATKPVVAVRETGEAAMAKLLKLIERKPHASAERAQLAHLAMEAGRVELGRELYARALQRLDTSDAAWRAVMWNYGWDLYRAGDDAAALEQWRTLMTARSVTAAWMPPTFALALWSLGRRDEAVQWYAAAVRTEPDQWAGTQRYAQLLPAWLPAERATLAEVQAAWATKVVAGQ</sequence>
<feature type="chain" id="PRO_5046322061" evidence="1">
    <location>
        <begin position="24"/>
        <end position="217"/>
    </location>
</feature>
<dbReference type="SUPFAM" id="SSF48452">
    <property type="entry name" value="TPR-like"/>
    <property type="match status" value="1"/>
</dbReference>
<evidence type="ECO:0000256" key="1">
    <source>
        <dbReference type="SAM" id="SignalP"/>
    </source>
</evidence>
<evidence type="ECO:0000313" key="2">
    <source>
        <dbReference type="EMBL" id="MFD0739762.1"/>
    </source>
</evidence>
<protein>
    <submittedName>
        <fullName evidence="2">Tetratricopeptide repeat protein</fullName>
    </submittedName>
</protein>
<evidence type="ECO:0000313" key="3">
    <source>
        <dbReference type="Proteomes" id="UP001597090"/>
    </source>
</evidence>
<reference evidence="3" key="1">
    <citation type="journal article" date="2019" name="Int. J. Syst. Evol. Microbiol.">
        <title>The Global Catalogue of Microorganisms (GCM) 10K type strain sequencing project: providing services to taxonomists for standard genome sequencing and annotation.</title>
        <authorList>
            <consortium name="The Broad Institute Genomics Platform"/>
            <consortium name="The Broad Institute Genome Sequencing Center for Infectious Disease"/>
            <person name="Wu L."/>
            <person name="Ma J."/>
        </authorList>
    </citation>
    <scope>NUCLEOTIDE SEQUENCE [LARGE SCALE GENOMIC DNA]</scope>
    <source>
        <strain evidence="3">CCUG 55491</strain>
    </source>
</reference>
<organism evidence="2 3">
    <name type="scientific">Lysobacter koreensis</name>
    <dbReference type="NCBI Taxonomy" id="266122"/>
    <lineage>
        <taxon>Bacteria</taxon>
        <taxon>Pseudomonadati</taxon>
        <taxon>Pseudomonadota</taxon>
        <taxon>Gammaproteobacteria</taxon>
        <taxon>Lysobacterales</taxon>
        <taxon>Lysobacteraceae</taxon>
        <taxon>Lysobacter</taxon>
    </lineage>
</organism>
<dbReference type="EMBL" id="JBHTIH010000004">
    <property type="protein sequence ID" value="MFD0739762.1"/>
    <property type="molecule type" value="Genomic_DNA"/>
</dbReference>